<feature type="domain" description="Ig-like" evidence="12">
    <location>
        <begin position="228"/>
        <end position="289"/>
    </location>
</feature>
<gene>
    <name evidence="13" type="ORF">CDAUBV1_LOCUS5660</name>
</gene>
<dbReference type="CDD" id="cd00112">
    <property type="entry name" value="LDLa"/>
    <property type="match status" value="26"/>
</dbReference>
<feature type="disulfide bond" evidence="10">
    <location>
        <begin position="1877"/>
        <end position="1889"/>
    </location>
</feature>
<evidence type="ECO:0000256" key="5">
    <source>
        <dbReference type="ARBA" id="ARBA00022737"/>
    </source>
</evidence>
<feature type="disulfide bond" evidence="10">
    <location>
        <begin position="2014"/>
        <end position="2032"/>
    </location>
</feature>
<feature type="disulfide bond" evidence="10">
    <location>
        <begin position="1343"/>
        <end position="1361"/>
    </location>
</feature>
<feature type="domain" description="Ig-like" evidence="12">
    <location>
        <begin position="38"/>
        <end position="110"/>
    </location>
</feature>
<feature type="disulfide bond" evidence="10">
    <location>
        <begin position="2672"/>
        <end position="2690"/>
    </location>
</feature>
<dbReference type="FunFam" id="4.10.400.10:FF:000034">
    <property type="entry name" value="Low-density lipoprotein receptor-related protein 2"/>
    <property type="match status" value="2"/>
</dbReference>
<comment type="caution">
    <text evidence="13">The sequence shown here is derived from an EMBL/GenBank/DDBJ whole genome shotgun (WGS) entry which is preliminary data.</text>
</comment>
<feature type="disulfide bond" evidence="10">
    <location>
        <begin position="673"/>
        <end position="685"/>
    </location>
</feature>
<keyword evidence="4 11" id="KW-0732">Signal</keyword>
<dbReference type="Gene3D" id="2.60.40.10">
    <property type="entry name" value="Immunoglobulins"/>
    <property type="match status" value="5"/>
</dbReference>
<feature type="disulfide bond" evidence="10">
    <location>
        <begin position="1299"/>
        <end position="1317"/>
    </location>
</feature>
<dbReference type="InterPro" id="IPR003599">
    <property type="entry name" value="Ig_sub"/>
</dbReference>
<feature type="domain" description="Ig-like" evidence="12">
    <location>
        <begin position="2795"/>
        <end position="2887"/>
    </location>
</feature>
<proteinExistence type="predicted"/>
<dbReference type="InterPro" id="IPR002172">
    <property type="entry name" value="LDrepeatLR_classA_rpt"/>
</dbReference>
<feature type="disulfide bond" evidence="10">
    <location>
        <begin position="2269"/>
        <end position="2281"/>
    </location>
</feature>
<keyword evidence="5" id="KW-0677">Repeat</keyword>
<feature type="disulfide bond" evidence="10">
    <location>
        <begin position="1858"/>
        <end position="1873"/>
    </location>
</feature>
<feature type="disulfide bond" evidence="10">
    <location>
        <begin position="1548"/>
        <end position="1566"/>
    </location>
</feature>
<feature type="disulfide bond" evidence="10">
    <location>
        <begin position="958"/>
        <end position="970"/>
    </location>
</feature>
<feature type="disulfide bond" evidence="10">
    <location>
        <begin position="1463"/>
        <end position="1475"/>
    </location>
</feature>
<comment type="subcellular location">
    <subcellularLocation>
        <location evidence="2">Endomembrane system</location>
    </subcellularLocation>
    <subcellularLocation>
        <location evidence="1">Membrane</location>
        <topology evidence="1">Single-pass membrane protein</topology>
    </subcellularLocation>
</comment>
<sequence length="2896" mass="322018">MRRFMLVHRMNRKILTTFLLLGVLICTSESQRVQVVYEGQNIAFVCNATGITGASPIHYQWELDNRVIIASDAYFSLRNVKKSDEGEYKCTATQFVNDTPVVAVESTFISVRKADSIVTQELEEGISVLLQCKVTGGELPEGAGPLRYEWRNPNGTLVGNEWELKLGQIEMHESGVYVCRVSYEVDKRQMSTSSATRINVIKRAGITFPGLRGNLLEVLETGDILQECVVKSEKPTNYEYQWIGPSGQVVSNTPLLRRSYVLRPQDEGIYTCRATPVSNGRLPVESELIVTIAPLRFGISTLDEDIKVGGFTHRRITIIPPTDPKLTTRETFTFQWIRPDGTLLSTGHGPDMEVTLDNPEDFGRYYIQVRGTNSNYQRDIMDYITLEDGIVEPTYSVVIREVSGPLYFNTRLELECSPKPPNPAARINWLGPDGTVVSDSSNLVFDKFLYHHQGRYTCQILLPNQVILRQASLSVELIASGSNPEAPDTGGVYTIEIVQSPLWFRYNDPVRLRCIVRPDPPRVDFEWLKDGQIIGRQNELFIPNFSPTDVGRYQCVARIEGGTEMSSNATISPPPEQGSTELIMQPEVIHYPAFSPIQIECISQQPGLMPIAQFANGAPIESDNRFIVTRRDDRSLLITAPYGLSNVYNGYRIQCVLPGITTKETTVYITDICPSGESQCRNKQCIPISKLCDGHIDCQDGTDEGHDFCNAGLIMSPNYLVVRPLEPFSLHCHSRTPGRMPYARFVYSRINVENDPRFRVERPSQEVLVIRAPQGLTAEANNTRIECYFPEEGTRIAVINVVDQPCPADWFLCRTGSCIPRDRHCDGVQDCPDGTDEIGCVKQCYPPNIACPSGECITPAMRCDGRRDCRDGFDEEGCAAACPSPRFRCGSGECISPGLRCNGRADCRDASDEADCPKQCIPPRIQCPSGECIDLEKRCDGVQDCRDGFDEQGCPEKCLPPNFACPSGECIEPRMVCDRRRDCLDGSDEADCAAPCLAPNFLCSSGECIEPNQRCDGRRDCEDSSDEVGCFLGPGIRPDRPTVRPYGTTEIECEAMKPGVRPQLTLSNGTSVEQLPRFQVRRPRTEIVIARLTDVTERDRGIRLRCTYPSGESVEYELVIESPCGPAEMMCRDGTCRPVEQFCNRRNDCPDGSDEQPPHCYPRCQADQFECQSGECVSSVLRCNGRQDCYDGSDEVGCYTGPTIFPGRPVIQPYGTMEIRCSSGKPNLRPQLVLENGTSVEQLPRFEISRPNTETIVARISELTERDRDLRLRCSVPTGESSETVIVIQSPCGPSELSCRDGTCLPYARFCDGRVDCSDGSDEMPPHCYRRPERRCRPDQFECSSGECISAGLRCNRRRDCYDGSDERGCSAPIVEPTRITVQPYGEVRIVCRSASPGQSPQLRFSNGTAVDGLPRVYVSRPDTETIVARITDITERDRDLRLICSAPMAQSTETIIMVRSRCSPSDMMCRDGTCVDAQKFCDRRKDCPDGSDEMPPHCYPRCSPQQFECSSGECIDSSLRCNGQQECYDGSDERGCAPRCGPLEFQCADGGCISNRLRCDNRPDCRDGSDEHGCIVPRFRPDKPIGRPYGVIDLECISNQPGVQPQLRLPNGTLLEELPRFLVSRPSTQVVAVRISGLTERDSGLRVQCFYPTGERIDSEITIESPCPRSQMMCQDGSCIDRSMFCDGQIDCPDGSDERPPHCVVLPPTIQPRQPVARPYGNIQLECRSNQLGIRPILQLANGTSVEVLPRFRVTRPSLQIILARIGDLTEADDGLVFRCVYRTGEFGEARLTIDTPCSPHELMCRDGTCIPREHFCNQRQDCPDGSDEAPPRCHARCLPGQFTCTSGECIDHGQRCDGRRDCFDGSDEAGCRPVCQPHEFPCVSGGCVDTQRRCDGRRDCADGSDEVGCAPVIRPIIHPYRPRVRPYESVEIECSSTKGGIRPELRLINGTTPERLQRFIVTRPSEGVIRARITHLTERDRGLIIRCYFPSGESQDSEIIIDSPCGPGSMMCRSGECIPTEQFCNGFKDCPDGSDEKSPHCHESTQVEMRPGRIHTQPYRPFDLECISYNVNIVPTATFADGRPVSQDPRFHVTQLIRNHIRVRAINGVSEREDNLKIMCVFPGVGNQTAVINVETACPSGLYQCHDGTCLPAYLFCNGHPDCPDESDEGNIYCGVGVRITPGVIEVKPYEAFRFECIVDVNGSSPQVFFDGHPVEGDPRFIVIRPTKEHVIVSVPHGVPDRGGHIFKCVSVTGSRKESVVRVQTTCPPGQYRCPGGKCIPLSAFCDGRFDCPDRSDEDKAYCAGSSIMTPGYIYADQYTPIEFVCDSRIRGVQPMVRFLDGRPIESDSRFTVTRPSTERVIVRAELGLTQRDQDTRLLCYLTSGTSQELLVQVKETCPPGQYRCRDGTCLPKERFCDGHPDCPDGTDEDKSYCNVYLHVTPGVIDVKPSQSFTFECRSVIPGVSPQVFYDGYPIEGNPLFIVQRPTVEHVVVRADQGIARSGTHRLKCMVVFGTSKEVEVRIQHGCAPGQFRCGDGTCIPSQAVCDRKFDCPDDSDERPPACPEPSITVRVHFTPGEIRIQPRHRVKLECRTDRAGARPEVRFVDGRPISADPRFVVSRPAPETVIIEVPDGFPISTPRITLECISPSGDRKIATIFVDQSCQPGQRRCPGADCIYAGQFCDGKVDCPDGFDERPENCGTCDPIAKPCELVDGRAPSISHYQIHWRCDGEDDCGNGFDELHCTNNTRSLDPQCSSTHFRCSSAPYQAIPYAYWCDGTPDCSGNEDETDCGKPEIIEVGRPEPYKIRPGETLTLECETAGVPPPFIVWRFNWGCLPGGDRVRTEAIQSRLGCRGSRSRLTIQEFRAGDDGIYNCEALVSNKRAMSQDVIVLLEP</sequence>
<feature type="disulfide bond" evidence="10">
    <location>
        <begin position="1884"/>
        <end position="1902"/>
    </location>
</feature>
<feature type="disulfide bond" evidence="10">
    <location>
        <begin position="851"/>
        <end position="869"/>
    </location>
</feature>
<evidence type="ECO:0000256" key="8">
    <source>
        <dbReference type="ARBA" id="ARBA00023157"/>
    </source>
</evidence>
<feature type="disulfide bond" evidence="10">
    <location>
        <begin position="1510"/>
        <end position="1528"/>
    </location>
</feature>
<feature type="disulfide bond" evidence="10">
    <location>
        <begin position="2665"/>
        <end position="2677"/>
    </location>
</feature>
<feature type="disulfide bond" evidence="10">
    <location>
        <begin position="977"/>
        <end position="992"/>
    </location>
</feature>
<feature type="disulfide bond" evidence="10">
    <location>
        <begin position="1183"/>
        <end position="1198"/>
    </location>
</feature>
<feature type="disulfide bond" evidence="10">
    <location>
        <begin position="927"/>
        <end position="945"/>
    </location>
</feature>
<feature type="disulfide bond" evidence="10">
    <location>
        <begin position="1003"/>
        <end position="1021"/>
    </location>
</feature>
<feature type="disulfide bond" evidence="10">
    <location>
        <begin position="1896"/>
        <end position="1911"/>
    </location>
</feature>
<feature type="disulfide bond" evidence="10">
    <location>
        <begin position="2529"/>
        <end position="2541"/>
    </location>
</feature>
<feature type="disulfide bond" evidence="10">
    <location>
        <begin position="1541"/>
        <end position="1553"/>
    </location>
</feature>
<evidence type="ECO:0000256" key="7">
    <source>
        <dbReference type="ARBA" id="ARBA00023136"/>
    </source>
</evidence>
<evidence type="ECO:0000256" key="9">
    <source>
        <dbReference type="ARBA" id="ARBA00023180"/>
    </source>
</evidence>
<dbReference type="PROSITE" id="PS50835">
    <property type="entry name" value="IG_LIKE"/>
    <property type="match status" value="6"/>
</dbReference>
<dbReference type="Gene3D" id="4.10.400.10">
    <property type="entry name" value="Low-density Lipoprotein Receptor"/>
    <property type="match status" value="26"/>
</dbReference>
<evidence type="ECO:0000256" key="1">
    <source>
        <dbReference type="ARBA" id="ARBA00004167"/>
    </source>
</evidence>
<feature type="disulfide bond" evidence="10">
    <location>
        <begin position="680"/>
        <end position="698"/>
    </location>
</feature>
<feature type="disulfide bond" evidence="10">
    <location>
        <begin position="2140"/>
        <end position="2152"/>
    </location>
</feature>
<feature type="domain" description="Ig-like" evidence="12">
    <location>
        <begin position="115"/>
        <end position="191"/>
    </location>
</feature>
<feature type="disulfide bond" evidence="10">
    <location>
        <begin position="1799"/>
        <end position="1811"/>
    </location>
</feature>
<dbReference type="SUPFAM" id="SSF48726">
    <property type="entry name" value="Immunoglobulin"/>
    <property type="match status" value="5"/>
</dbReference>
<feature type="disulfide bond" evidence="10">
    <location>
        <begin position="806"/>
        <end position="818"/>
    </location>
</feature>
<dbReference type="CDD" id="cd00096">
    <property type="entry name" value="Ig"/>
    <property type="match status" value="1"/>
</dbReference>
<feature type="disulfide bond" evidence="10">
    <location>
        <begin position="2147"/>
        <end position="2165"/>
    </location>
</feature>
<dbReference type="Pfam" id="PF13895">
    <property type="entry name" value="Ig_2"/>
    <property type="match status" value="1"/>
</dbReference>
<feature type="disulfide bond" evidence="10">
    <location>
        <begin position="1131"/>
        <end position="1149"/>
    </location>
</feature>
<feature type="disulfide bond" evidence="10">
    <location>
        <begin position="2007"/>
        <end position="2019"/>
    </location>
</feature>
<dbReference type="InterPro" id="IPR050685">
    <property type="entry name" value="LDLR"/>
</dbReference>
<feature type="disulfide bond" evidence="10">
    <location>
        <begin position="889"/>
        <end position="907"/>
    </location>
</feature>
<dbReference type="EMBL" id="CAXLJL010000145">
    <property type="protein sequence ID" value="CAL5132820.1"/>
    <property type="molecule type" value="Genomic_DNA"/>
</dbReference>
<feature type="disulfide bond" evidence="10">
    <location>
        <begin position="1355"/>
        <end position="1370"/>
    </location>
</feature>
<dbReference type="PROSITE" id="PS01209">
    <property type="entry name" value="LDLRA_1"/>
    <property type="match status" value="15"/>
</dbReference>
<dbReference type="Pfam" id="PF13927">
    <property type="entry name" value="Ig_3"/>
    <property type="match status" value="2"/>
</dbReference>
<organism evidence="13 14">
    <name type="scientific">Calicophoron daubneyi</name>
    <name type="common">Rumen fluke</name>
    <name type="synonym">Paramphistomum daubneyi</name>
    <dbReference type="NCBI Taxonomy" id="300641"/>
    <lineage>
        <taxon>Eukaryota</taxon>
        <taxon>Metazoa</taxon>
        <taxon>Spiralia</taxon>
        <taxon>Lophotrochozoa</taxon>
        <taxon>Platyhelminthes</taxon>
        <taxon>Trematoda</taxon>
        <taxon>Digenea</taxon>
        <taxon>Plagiorchiida</taxon>
        <taxon>Pronocephalata</taxon>
        <taxon>Paramphistomoidea</taxon>
        <taxon>Paramphistomidae</taxon>
        <taxon>Calicophoron</taxon>
    </lineage>
</organism>
<feature type="disulfide bond" evidence="10">
    <location>
        <begin position="813"/>
        <end position="831"/>
    </location>
</feature>
<evidence type="ECO:0000256" key="3">
    <source>
        <dbReference type="ARBA" id="ARBA00022692"/>
    </source>
</evidence>
<evidence type="ECO:0000313" key="14">
    <source>
        <dbReference type="Proteomes" id="UP001497525"/>
    </source>
</evidence>
<comment type="caution">
    <text evidence="10">Lacks conserved residue(s) required for the propagation of feature annotation.</text>
</comment>
<dbReference type="InterPro" id="IPR013783">
    <property type="entry name" value="Ig-like_fold"/>
</dbReference>
<reference evidence="13" key="1">
    <citation type="submission" date="2024-06" db="EMBL/GenBank/DDBJ databases">
        <authorList>
            <person name="Liu X."/>
            <person name="Lenzi L."/>
            <person name="Haldenby T S."/>
            <person name="Uol C."/>
        </authorList>
    </citation>
    <scope>NUCLEOTIDE SEQUENCE</scope>
</reference>
<dbReference type="GO" id="GO:0016192">
    <property type="term" value="P:vesicle-mediated transport"/>
    <property type="evidence" value="ECO:0007669"/>
    <property type="project" value="UniProtKB-ARBA"/>
</dbReference>
<keyword evidence="6" id="KW-1133">Transmembrane helix</keyword>
<feature type="disulfide bond" evidence="10">
    <location>
        <begin position="863"/>
        <end position="878"/>
    </location>
</feature>
<protein>
    <recommendedName>
        <fullName evidence="12">Ig-like domain-containing protein</fullName>
    </recommendedName>
</protein>
<evidence type="ECO:0000259" key="12">
    <source>
        <dbReference type="PROSITE" id="PS50835"/>
    </source>
</evidence>
<feature type="disulfide bond" evidence="10">
    <location>
        <begin position="844"/>
        <end position="856"/>
    </location>
</feature>
<keyword evidence="3" id="KW-0812">Transmembrane</keyword>
<dbReference type="InterPro" id="IPR036055">
    <property type="entry name" value="LDL_receptor-like_sf"/>
</dbReference>
<keyword evidence="7" id="KW-0472">Membrane</keyword>
<feature type="disulfide bond" evidence="10">
    <location>
        <begin position="1675"/>
        <end position="1693"/>
    </location>
</feature>
<feature type="disulfide bond" evidence="10">
    <location>
        <begin position="1806"/>
        <end position="1824"/>
    </location>
</feature>
<dbReference type="InterPro" id="IPR003598">
    <property type="entry name" value="Ig_sub2"/>
</dbReference>
<feature type="disulfide bond" evidence="10">
    <location>
        <begin position="2536"/>
        <end position="2554"/>
    </location>
</feature>
<accession>A0AAV2T7T2</accession>
<keyword evidence="8 10" id="KW-1015">Disulfide bond</keyword>
<feature type="disulfide bond" evidence="10">
    <location>
        <begin position="1124"/>
        <end position="1136"/>
    </location>
</feature>
<evidence type="ECO:0000256" key="10">
    <source>
        <dbReference type="PROSITE-ProRule" id="PRU00124"/>
    </source>
</evidence>
<feature type="disulfide bond" evidence="10">
    <location>
        <begin position="2407"/>
        <end position="2425"/>
    </location>
</feature>
<feature type="disulfide bond" evidence="10">
    <location>
        <begin position="965"/>
        <end position="983"/>
    </location>
</feature>
<feature type="disulfide bond" evidence="10">
    <location>
        <begin position="1171"/>
        <end position="1189"/>
    </location>
</feature>
<feature type="disulfide bond" evidence="10">
    <location>
        <begin position="825"/>
        <end position="840"/>
    </location>
</feature>
<feature type="signal peptide" evidence="11">
    <location>
        <begin position="1"/>
        <end position="30"/>
    </location>
</feature>
<feature type="disulfide bond" evidence="10">
    <location>
        <begin position="1292"/>
        <end position="1304"/>
    </location>
</feature>
<dbReference type="SMART" id="SM00192">
    <property type="entry name" value="LDLa"/>
    <property type="match status" value="26"/>
</dbReference>
<feature type="disulfide bond" evidence="10">
    <location>
        <begin position="1336"/>
        <end position="1348"/>
    </location>
</feature>
<evidence type="ECO:0000256" key="2">
    <source>
        <dbReference type="ARBA" id="ARBA00004308"/>
    </source>
</evidence>
<feature type="domain" description="Ig-like" evidence="12">
    <location>
        <begin position="393"/>
        <end position="474"/>
    </location>
</feature>
<feature type="disulfide bond" evidence="10">
    <location>
        <begin position="2400"/>
        <end position="2412"/>
    </location>
</feature>
<feature type="disulfide bond" evidence="10">
    <location>
        <begin position="1522"/>
        <end position="1537"/>
    </location>
</feature>
<feature type="chain" id="PRO_5043830917" description="Ig-like domain-containing protein" evidence="11">
    <location>
        <begin position="31"/>
        <end position="2896"/>
    </location>
</feature>
<feature type="domain" description="Ig-like" evidence="12">
    <location>
        <begin position="484"/>
        <end position="572"/>
    </location>
</feature>
<feature type="disulfide bond" evidence="10">
    <location>
        <begin position="1470"/>
        <end position="1488"/>
    </location>
</feature>
<feature type="disulfide bond" evidence="10">
    <location>
        <begin position="1839"/>
        <end position="1851"/>
    </location>
</feature>
<dbReference type="Proteomes" id="UP001497525">
    <property type="component" value="Unassembled WGS sequence"/>
</dbReference>
<dbReference type="InterPro" id="IPR023415">
    <property type="entry name" value="LDLR_class-A_CS"/>
</dbReference>
<evidence type="ECO:0000256" key="4">
    <source>
        <dbReference type="ARBA" id="ARBA00022729"/>
    </source>
</evidence>
<feature type="disulfide bond" evidence="10">
    <location>
        <begin position="1668"/>
        <end position="1680"/>
    </location>
</feature>
<dbReference type="PROSITE" id="PS50068">
    <property type="entry name" value="LDLRA_2"/>
    <property type="match status" value="26"/>
</dbReference>
<feature type="disulfide bond" evidence="10">
    <location>
        <begin position="1164"/>
        <end position="1176"/>
    </location>
</feature>
<feature type="disulfide bond" evidence="10">
    <location>
        <begin position="901"/>
        <end position="916"/>
    </location>
</feature>
<dbReference type="InterPro" id="IPR007110">
    <property type="entry name" value="Ig-like_dom"/>
</dbReference>
<dbReference type="PANTHER" id="PTHR24270">
    <property type="entry name" value="LOW-DENSITY LIPOPROTEIN RECEPTOR-RELATED"/>
    <property type="match status" value="1"/>
</dbReference>
<feature type="disulfide bond" evidence="10">
    <location>
        <begin position="1560"/>
        <end position="1575"/>
    </location>
</feature>
<dbReference type="Pfam" id="PF00057">
    <property type="entry name" value="Ldl_recept_a"/>
    <property type="match status" value="24"/>
</dbReference>
<feature type="disulfide bond" evidence="10">
    <location>
        <begin position="920"/>
        <end position="932"/>
    </location>
</feature>
<name>A0AAV2T7T2_CALDB</name>
<feature type="disulfide bond" evidence="10">
    <location>
        <begin position="1015"/>
        <end position="1030"/>
    </location>
</feature>
<dbReference type="SMART" id="SM00408">
    <property type="entry name" value="IGc2"/>
    <property type="match status" value="5"/>
</dbReference>
<dbReference type="SMART" id="SM00409">
    <property type="entry name" value="IG"/>
    <property type="match status" value="6"/>
</dbReference>
<feature type="disulfide bond" evidence="10">
    <location>
        <begin position="2777"/>
        <end position="2792"/>
    </location>
</feature>
<dbReference type="GO" id="GO:0012505">
    <property type="term" value="C:endomembrane system"/>
    <property type="evidence" value="ECO:0007669"/>
    <property type="project" value="UniProtKB-SubCell"/>
</dbReference>
<dbReference type="PRINTS" id="PR00261">
    <property type="entry name" value="LDLRECEPTOR"/>
</dbReference>
<feature type="disulfide bond" evidence="10">
    <location>
        <begin position="996"/>
        <end position="1008"/>
    </location>
</feature>
<dbReference type="GO" id="GO:0005886">
    <property type="term" value="C:plasma membrane"/>
    <property type="evidence" value="ECO:0007669"/>
    <property type="project" value="TreeGrafter"/>
</dbReference>
<dbReference type="FunFam" id="4.10.400.10:FF:000065">
    <property type="entry name" value="Transmembrane protease serine 7"/>
    <property type="match status" value="1"/>
</dbReference>
<dbReference type="InterPro" id="IPR036179">
    <property type="entry name" value="Ig-like_dom_sf"/>
</dbReference>
<keyword evidence="9" id="KW-0325">Glycoprotein</keyword>
<evidence type="ECO:0000313" key="13">
    <source>
        <dbReference type="EMBL" id="CAL5132820.1"/>
    </source>
</evidence>
<feature type="disulfide bond" evidence="10">
    <location>
        <begin position="2276"/>
        <end position="2294"/>
    </location>
</feature>
<feature type="disulfide bond" evidence="10">
    <location>
        <begin position="939"/>
        <end position="954"/>
    </location>
</feature>
<evidence type="ECO:0000256" key="6">
    <source>
        <dbReference type="ARBA" id="ARBA00022989"/>
    </source>
</evidence>
<evidence type="ECO:0000256" key="11">
    <source>
        <dbReference type="SAM" id="SignalP"/>
    </source>
</evidence>
<feature type="disulfide bond" evidence="10">
    <location>
        <begin position="882"/>
        <end position="894"/>
    </location>
</feature>
<feature type="disulfide bond" evidence="10">
    <location>
        <begin position="1503"/>
        <end position="1515"/>
    </location>
</feature>
<dbReference type="PANTHER" id="PTHR24270:SF8">
    <property type="entry name" value="LD11117P-RELATED"/>
    <property type="match status" value="1"/>
</dbReference>
<dbReference type="SUPFAM" id="SSF57424">
    <property type="entry name" value="LDL receptor-like module"/>
    <property type="match status" value="25"/>
</dbReference>
<feature type="disulfide bond" evidence="10">
    <location>
        <begin position="1846"/>
        <end position="1864"/>
    </location>
</feature>
<feature type="disulfide bond" evidence="10">
    <location>
        <begin position="2730"/>
        <end position="2745"/>
    </location>
</feature>